<feature type="domain" description="External alternative NADH-ubiquinone oxidoreductase-like C-terminal" evidence="8">
    <location>
        <begin position="354"/>
        <end position="409"/>
    </location>
</feature>
<dbReference type="EMBL" id="BSDD01000001">
    <property type="protein sequence ID" value="GLH69041.1"/>
    <property type="molecule type" value="Genomic_DNA"/>
</dbReference>
<evidence type="ECO:0000256" key="4">
    <source>
        <dbReference type="ARBA" id="ARBA00022827"/>
    </source>
</evidence>
<name>A0ABQ5Q405_9BACT</name>
<proteinExistence type="inferred from homology"/>
<evidence type="ECO:0000256" key="5">
    <source>
        <dbReference type="ARBA" id="ARBA00023002"/>
    </source>
</evidence>
<evidence type="ECO:0000259" key="8">
    <source>
        <dbReference type="Pfam" id="PF22366"/>
    </source>
</evidence>
<gene>
    <name evidence="9" type="primary">ndh</name>
    <name evidence="9" type="ORF">GETHPA_05740</name>
</gene>
<protein>
    <submittedName>
        <fullName evidence="9">NADH dehydrogenase</fullName>
    </submittedName>
</protein>
<dbReference type="PANTHER" id="PTHR42913:SF3">
    <property type="entry name" value="64 KDA MITOCHONDRIAL NADH DEHYDROGENASE (EUROFUNG)"/>
    <property type="match status" value="1"/>
</dbReference>
<keyword evidence="3" id="KW-0285">Flavoprotein</keyword>
<dbReference type="PANTHER" id="PTHR42913">
    <property type="entry name" value="APOPTOSIS-INDUCING FACTOR 1"/>
    <property type="match status" value="1"/>
</dbReference>
<evidence type="ECO:0000256" key="2">
    <source>
        <dbReference type="ARBA" id="ARBA00005272"/>
    </source>
</evidence>
<keyword evidence="10" id="KW-1185">Reference proteome</keyword>
<organism evidence="9 10">
    <name type="scientific">Geothrix rubra</name>
    <dbReference type="NCBI Taxonomy" id="2927977"/>
    <lineage>
        <taxon>Bacteria</taxon>
        <taxon>Pseudomonadati</taxon>
        <taxon>Acidobacteriota</taxon>
        <taxon>Holophagae</taxon>
        <taxon>Holophagales</taxon>
        <taxon>Holophagaceae</taxon>
        <taxon>Geothrix</taxon>
    </lineage>
</organism>
<dbReference type="InterPro" id="IPR036188">
    <property type="entry name" value="FAD/NAD-bd_sf"/>
</dbReference>
<dbReference type="RefSeq" id="WP_285722788.1">
    <property type="nucleotide sequence ID" value="NZ_BSDD01000001.1"/>
</dbReference>
<evidence type="ECO:0000256" key="6">
    <source>
        <dbReference type="SAM" id="MobiDB-lite"/>
    </source>
</evidence>
<dbReference type="Pfam" id="PF07992">
    <property type="entry name" value="Pyr_redox_2"/>
    <property type="match status" value="1"/>
</dbReference>
<comment type="similarity">
    <text evidence="2">Belongs to the NADH dehydrogenase family.</text>
</comment>
<evidence type="ECO:0000256" key="1">
    <source>
        <dbReference type="ARBA" id="ARBA00001974"/>
    </source>
</evidence>
<dbReference type="InterPro" id="IPR054585">
    <property type="entry name" value="NDH2-like_C"/>
</dbReference>
<evidence type="ECO:0000313" key="9">
    <source>
        <dbReference type="EMBL" id="GLH69041.1"/>
    </source>
</evidence>
<evidence type="ECO:0000256" key="3">
    <source>
        <dbReference type="ARBA" id="ARBA00022630"/>
    </source>
</evidence>
<dbReference type="Proteomes" id="UP001165089">
    <property type="component" value="Unassembled WGS sequence"/>
</dbReference>
<dbReference type="InterPro" id="IPR051169">
    <property type="entry name" value="NADH-Q_oxidoreductase"/>
</dbReference>
<keyword evidence="4" id="KW-0274">FAD</keyword>
<keyword evidence="5" id="KW-0560">Oxidoreductase</keyword>
<reference evidence="9 10" key="1">
    <citation type="journal article" date="2023" name="Antonie Van Leeuwenhoek">
        <title>Mesoterricola silvestris gen. nov., sp. nov., Mesoterricola sediminis sp. nov., Geothrix oryzae sp. nov., Geothrix edaphica sp. nov., Geothrix rubra sp. nov., and Geothrix limicola sp. nov., six novel members of Acidobacteriota isolated from soils.</title>
        <authorList>
            <person name="Itoh H."/>
            <person name="Sugisawa Y."/>
            <person name="Mise K."/>
            <person name="Xu Z."/>
            <person name="Kuniyasu M."/>
            <person name="Ushijima N."/>
            <person name="Kawano K."/>
            <person name="Kobayashi E."/>
            <person name="Shiratori Y."/>
            <person name="Masuda Y."/>
            <person name="Senoo K."/>
        </authorList>
    </citation>
    <scope>NUCLEOTIDE SEQUENCE [LARGE SCALE GENOMIC DNA]</scope>
    <source>
        <strain evidence="9 10">Red803</strain>
    </source>
</reference>
<evidence type="ECO:0000259" key="7">
    <source>
        <dbReference type="Pfam" id="PF07992"/>
    </source>
</evidence>
<dbReference type="PRINTS" id="PR00411">
    <property type="entry name" value="PNDRDTASEI"/>
</dbReference>
<evidence type="ECO:0000313" key="10">
    <source>
        <dbReference type="Proteomes" id="UP001165089"/>
    </source>
</evidence>
<dbReference type="SUPFAM" id="SSF51905">
    <property type="entry name" value="FAD/NAD(P)-binding domain"/>
    <property type="match status" value="2"/>
</dbReference>
<comment type="caution">
    <text evidence="9">The sequence shown here is derived from an EMBL/GenBank/DDBJ whole genome shotgun (WGS) entry which is preliminary data.</text>
</comment>
<dbReference type="PRINTS" id="PR00368">
    <property type="entry name" value="FADPNR"/>
</dbReference>
<dbReference type="Pfam" id="PF22366">
    <property type="entry name" value="NDH2_C"/>
    <property type="match status" value="1"/>
</dbReference>
<accession>A0ABQ5Q405</accession>
<feature type="region of interest" description="Disordered" evidence="6">
    <location>
        <begin position="423"/>
        <end position="444"/>
    </location>
</feature>
<feature type="domain" description="FAD/NAD(P)-binding" evidence="7">
    <location>
        <begin position="13"/>
        <end position="330"/>
    </location>
</feature>
<comment type="cofactor">
    <cofactor evidence="1">
        <name>FAD</name>
        <dbReference type="ChEBI" id="CHEBI:57692"/>
    </cofactor>
</comment>
<dbReference type="Gene3D" id="3.50.50.100">
    <property type="match status" value="1"/>
</dbReference>
<dbReference type="InterPro" id="IPR023753">
    <property type="entry name" value="FAD/NAD-binding_dom"/>
</dbReference>
<sequence length="444" mass="47928">MTETASARVAEPTVVIVGGGFGGLKAARALRRARVKILLVDRQNHHLFQPLLYQVASATLSPADIAAPIRHILRSQRNAQVILAEVAAVDLGARHVGLADGRSLPYDFLILAAGSRSSYFGRDGWARLAPGLKNLEDALEIRRRFLSAFEQAEQEEDPERRREWLTFVIVGGGPTGVELAGTLKEMARLSLPREFRRIRTDRARVVLVEAGPAILANFGSGLSEKAVQGLERIGVEVRLGLPITAIEERAVQLGEERIPTRTVLWAAGVAAVPLGAGLGVPVDRIGRVIVEPDLSLPGHPEAFVVGDLAAFPHGPGGPLPGVAPVAIQQGTCAAANIQATLDDRPRQAFRYRDKGSMATLGRGKAVAHVGGLSLTGYPAWLAWLFIHLMLLVDFRSRVFVFFEWLWAYLTTQPRARLIVGGHERAQPVEPGAQDPTGRSGSPPR</sequence>